<sequence length="252" mass="26606">MGLRRPRGSVTMARFAEPDPTMTTPVPRRVAAALLTISTLAGCGPGSGQTPGPAATTRHDSATRADSTSDDVSGVDKPIAEPMREQATAGKQPTREASPAAFDLQRFVDAQDRVVRAPATTAYEVAVAELKAGAKQEHWMWFVFPQLTGLARNPSPMSQRYAIVSLAEARAYLADPVLGRRLADCARLLLAQPALGATAIFSTVDAAKLQSSMTLFSIAAAGAANPFREVLEHSFGGRVDAATVKRLADPGH</sequence>
<dbReference type="InterPro" id="IPR014937">
    <property type="entry name" value="DUF1810"/>
</dbReference>
<dbReference type="Gene3D" id="1.25.40.380">
    <property type="entry name" value="Protein of unknown function DUF1810"/>
    <property type="match status" value="1"/>
</dbReference>
<reference evidence="2" key="1">
    <citation type="submission" date="2016-10" db="EMBL/GenBank/DDBJ databases">
        <title>Sequence of Gallionella enrichment culture.</title>
        <authorList>
            <person name="Poehlein A."/>
            <person name="Muehling M."/>
            <person name="Daniel R."/>
        </authorList>
    </citation>
    <scope>NUCLEOTIDE SEQUENCE</scope>
</reference>
<dbReference type="EMBL" id="MLJW01000629">
    <property type="protein sequence ID" value="OIQ84299.1"/>
    <property type="molecule type" value="Genomic_DNA"/>
</dbReference>
<accession>A0A1J5R3K1</accession>
<dbReference type="InterPro" id="IPR036287">
    <property type="entry name" value="Rv1873-like_sf"/>
</dbReference>
<proteinExistence type="predicted"/>
<dbReference type="AlphaFoldDB" id="A0A1J5R3K1"/>
<dbReference type="Pfam" id="PF08837">
    <property type="entry name" value="DUF1810"/>
    <property type="match status" value="1"/>
</dbReference>
<evidence type="ECO:0000313" key="2">
    <source>
        <dbReference type="EMBL" id="OIQ84299.1"/>
    </source>
</evidence>
<organism evidence="2">
    <name type="scientific">mine drainage metagenome</name>
    <dbReference type="NCBI Taxonomy" id="410659"/>
    <lineage>
        <taxon>unclassified sequences</taxon>
        <taxon>metagenomes</taxon>
        <taxon>ecological metagenomes</taxon>
    </lineage>
</organism>
<evidence type="ECO:0008006" key="3">
    <source>
        <dbReference type="Google" id="ProtNLM"/>
    </source>
</evidence>
<feature type="region of interest" description="Disordered" evidence="1">
    <location>
        <begin position="1"/>
        <end position="24"/>
    </location>
</feature>
<name>A0A1J5R3K1_9ZZZZ</name>
<comment type="caution">
    <text evidence="2">The sequence shown here is derived from an EMBL/GenBank/DDBJ whole genome shotgun (WGS) entry which is preliminary data.</text>
</comment>
<gene>
    <name evidence="2" type="ORF">GALL_338960</name>
</gene>
<evidence type="ECO:0000256" key="1">
    <source>
        <dbReference type="SAM" id="MobiDB-lite"/>
    </source>
</evidence>
<dbReference type="SUPFAM" id="SSF140736">
    <property type="entry name" value="Rv1873-like"/>
    <property type="match status" value="1"/>
</dbReference>
<protein>
    <recommendedName>
        <fullName evidence="3">Calpastatin</fullName>
    </recommendedName>
</protein>
<feature type="region of interest" description="Disordered" evidence="1">
    <location>
        <begin position="42"/>
        <end position="97"/>
    </location>
</feature>